<evidence type="ECO:0000256" key="1">
    <source>
        <dbReference type="ARBA" id="ARBA00004141"/>
    </source>
</evidence>
<keyword evidence="7" id="KW-1185">Reference proteome</keyword>
<accession>A0ABU2DPK1</accession>
<dbReference type="PANTHER" id="PTHR33514:SF13">
    <property type="entry name" value="PROTEIN ABCI12, CHLOROPLASTIC"/>
    <property type="match status" value="1"/>
</dbReference>
<feature type="transmembrane region" description="Helical" evidence="5">
    <location>
        <begin position="66"/>
        <end position="84"/>
    </location>
</feature>
<protein>
    <submittedName>
        <fullName evidence="6">Energy-coupling factor transporter transmembrane protein EcfT</fullName>
    </submittedName>
</protein>
<proteinExistence type="predicted"/>
<dbReference type="InterPro" id="IPR003339">
    <property type="entry name" value="ABC/ECF_trnsptr_transmembrane"/>
</dbReference>
<evidence type="ECO:0000256" key="2">
    <source>
        <dbReference type="ARBA" id="ARBA00022692"/>
    </source>
</evidence>
<dbReference type="PANTHER" id="PTHR33514">
    <property type="entry name" value="PROTEIN ABCI12, CHLOROPLASTIC"/>
    <property type="match status" value="1"/>
</dbReference>
<dbReference type="Proteomes" id="UP001251870">
    <property type="component" value="Unassembled WGS sequence"/>
</dbReference>
<gene>
    <name evidence="6" type="ORF">RIL96_02055</name>
</gene>
<evidence type="ECO:0000313" key="7">
    <source>
        <dbReference type="Proteomes" id="UP001251870"/>
    </source>
</evidence>
<keyword evidence="4 5" id="KW-0472">Membrane</keyword>
<reference evidence="6 7" key="1">
    <citation type="submission" date="2023-09" db="EMBL/GenBank/DDBJ databases">
        <title>Description of three actinobacteria isolated from air of manufacturing shop in a pharmaceutical factory.</title>
        <authorList>
            <person name="Zhang D.-F."/>
        </authorList>
    </citation>
    <scope>NUCLEOTIDE SEQUENCE [LARGE SCALE GENOMIC DNA]</scope>
    <source>
        <strain evidence="6 7">LY-0111</strain>
    </source>
</reference>
<dbReference type="EMBL" id="JAVKGR010000001">
    <property type="protein sequence ID" value="MDR8018351.1"/>
    <property type="molecule type" value="Genomic_DNA"/>
</dbReference>
<evidence type="ECO:0000313" key="6">
    <source>
        <dbReference type="EMBL" id="MDR8018351.1"/>
    </source>
</evidence>
<keyword evidence="2 5" id="KW-0812">Transmembrane</keyword>
<organism evidence="6 7">
    <name type="scientific">Nesterenkonia aerolata</name>
    <dbReference type="NCBI Taxonomy" id="3074079"/>
    <lineage>
        <taxon>Bacteria</taxon>
        <taxon>Bacillati</taxon>
        <taxon>Actinomycetota</taxon>
        <taxon>Actinomycetes</taxon>
        <taxon>Micrococcales</taxon>
        <taxon>Micrococcaceae</taxon>
        <taxon>Nesterenkonia</taxon>
    </lineage>
</organism>
<keyword evidence="3 5" id="KW-1133">Transmembrane helix</keyword>
<evidence type="ECO:0000256" key="3">
    <source>
        <dbReference type="ARBA" id="ARBA00022989"/>
    </source>
</evidence>
<comment type="caution">
    <text evidence="6">The sequence shown here is derived from an EMBL/GenBank/DDBJ whole genome shotgun (WGS) entry which is preliminary data.</text>
</comment>
<evidence type="ECO:0000256" key="4">
    <source>
        <dbReference type="ARBA" id="ARBA00023136"/>
    </source>
</evidence>
<comment type="subcellular location">
    <subcellularLocation>
        <location evidence="1">Membrane</location>
        <topology evidence="1">Multi-pass membrane protein</topology>
    </subcellularLocation>
</comment>
<dbReference type="CDD" id="cd16914">
    <property type="entry name" value="EcfT"/>
    <property type="match status" value="1"/>
</dbReference>
<name>A0ABU2DPK1_9MICC</name>
<feature type="transmembrane region" description="Helical" evidence="5">
    <location>
        <begin position="21"/>
        <end position="54"/>
    </location>
</feature>
<sequence length="199" mass="21284">MISLYLPGRSLIHRAPPALKLAVLTAVALTLSFAPASWWTVAVCLAAPALAFLLAGIGPGTVWQDLRQLVPLLVILAVGQLIFLDLLSAATNTARVLSIILLAQCITRTTPMTAMVETAERFLAPLRRFGVRPERIGLAMGLVLTAIGQLSSFVSDVRDAQRSRGVRLPPWSWVVPVLVLALRYADDVGDALEARGQGG</sequence>
<dbReference type="RefSeq" id="WP_310547328.1">
    <property type="nucleotide sequence ID" value="NZ_JAVKGR010000001.1"/>
</dbReference>
<dbReference type="Pfam" id="PF02361">
    <property type="entry name" value="CbiQ"/>
    <property type="match status" value="1"/>
</dbReference>
<evidence type="ECO:0000256" key="5">
    <source>
        <dbReference type="SAM" id="Phobius"/>
    </source>
</evidence>